<accession>A0A6L2P3Z5</accession>
<organism evidence="2">
    <name type="scientific">Tanacetum cinerariifolium</name>
    <name type="common">Dalmatian daisy</name>
    <name type="synonym">Chrysanthemum cinerariifolium</name>
    <dbReference type="NCBI Taxonomy" id="118510"/>
    <lineage>
        <taxon>Eukaryota</taxon>
        <taxon>Viridiplantae</taxon>
        <taxon>Streptophyta</taxon>
        <taxon>Embryophyta</taxon>
        <taxon>Tracheophyta</taxon>
        <taxon>Spermatophyta</taxon>
        <taxon>Magnoliopsida</taxon>
        <taxon>eudicotyledons</taxon>
        <taxon>Gunneridae</taxon>
        <taxon>Pentapetalae</taxon>
        <taxon>asterids</taxon>
        <taxon>campanulids</taxon>
        <taxon>Asterales</taxon>
        <taxon>Asteraceae</taxon>
        <taxon>Asteroideae</taxon>
        <taxon>Anthemideae</taxon>
        <taxon>Anthemidinae</taxon>
        <taxon>Tanacetum</taxon>
    </lineage>
</organism>
<gene>
    <name evidence="2" type="ORF">Tci_065131</name>
</gene>
<feature type="compositionally biased region" description="Basic and acidic residues" evidence="1">
    <location>
        <begin position="19"/>
        <end position="38"/>
    </location>
</feature>
<evidence type="ECO:0008006" key="3">
    <source>
        <dbReference type="Google" id="ProtNLM"/>
    </source>
</evidence>
<dbReference type="AlphaFoldDB" id="A0A6L2P3Z5"/>
<sequence>MLKVGGLIEDAMRNGLLKRSSEKRKENGETSKQEDARSNNKRARIGKGFVAADSGKKEYKGPHPNCAKLAKRVTPVNATDTANNPRVCYECESPNHFRNTYPKLNMAPGQVQNNPNQVLAIGGNNFNCRNNDNQAQGHAFALGANKALQDPNIVMNTFSLKDHYATILFDYGELCFY</sequence>
<reference evidence="2" key="1">
    <citation type="journal article" date="2019" name="Sci. Rep.">
        <title>Draft genome of Tanacetum cinerariifolium, the natural source of mosquito coil.</title>
        <authorList>
            <person name="Yamashiro T."/>
            <person name="Shiraishi A."/>
            <person name="Satake H."/>
            <person name="Nakayama K."/>
        </authorList>
    </citation>
    <scope>NUCLEOTIDE SEQUENCE</scope>
</reference>
<dbReference type="EMBL" id="BKCJ010010789">
    <property type="protein sequence ID" value="GEU93153.1"/>
    <property type="molecule type" value="Genomic_DNA"/>
</dbReference>
<feature type="region of interest" description="Disordered" evidence="1">
    <location>
        <begin position="15"/>
        <end position="44"/>
    </location>
</feature>
<name>A0A6L2P3Z5_TANCI</name>
<protein>
    <recommendedName>
        <fullName evidence="3">Reverse transcriptase domain-containing protein</fullName>
    </recommendedName>
</protein>
<proteinExistence type="predicted"/>
<evidence type="ECO:0000313" key="2">
    <source>
        <dbReference type="EMBL" id="GEU93153.1"/>
    </source>
</evidence>
<evidence type="ECO:0000256" key="1">
    <source>
        <dbReference type="SAM" id="MobiDB-lite"/>
    </source>
</evidence>
<comment type="caution">
    <text evidence="2">The sequence shown here is derived from an EMBL/GenBank/DDBJ whole genome shotgun (WGS) entry which is preliminary data.</text>
</comment>